<dbReference type="RefSeq" id="WP_097645731.1">
    <property type="nucleotide sequence ID" value="NZ_NQWI01000144.1"/>
</dbReference>
<evidence type="ECO:0000259" key="1">
    <source>
        <dbReference type="Pfam" id="PF00391"/>
    </source>
</evidence>
<gene>
    <name evidence="3" type="ORF">CJ255_19325</name>
</gene>
<evidence type="ECO:0000313" key="3">
    <source>
        <dbReference type="EMBL" id="PDW01356.1"/>
    </source>
</evidence>
<evidence type="ECO:0008006" key="5">
    <source>
        <dbReference type="Google" id="ProtNLM"/>
    </source>
</evidence>
<dbReference type="InterPro" id="IPR036637">
    <property type="entry name" value="Phosphohistidine_dom_sf"/>
</dbReference>
<feature type="domain" description="PEP-utilising enzyme mobile" evidence="1">
    <location>
        <begin position="790"/>
        <end position="860"/>
    </location>
</feature>
<dbReference type="Pfam" id="PF01326">
    <property type="entry name" value="PPDK_N"/>
    <property type="match status" value="1"/>
</dbReference>
<dbReference type="InterPro" id="IPR013815">
    <property type="entry name" value="ATP_grasp_subdomain_1"/>
</dbReference>
<name>A0A2A6REX0_9CHLR</name>
<evidence type="ECO:0000259" key="2">
    <source>
        <dbReference type="Pfam" id="PF01326"/>
    </source>
</evidence>
<dbReference type="InterPro" id="IPR002192">
    <property type="entry name" value="PPDK_AMP/ATP-bd"/>
</dbReference>
<dbReference type="SUPFAM" id="SSF56059">
    <property type="entry name" value="Glutathione synthetase ATP-binding domain-like"/>
    <property type="match status" value="1"/>
</dbReference>
<dbReference type="EMBL" id="NQWI01000144">
    <property type="protein sequence ID" value="PDW01356.1"/>
    <property type="molecule type" value="Genomic_DNA"/>
</dbReference>
<dbReference type="Gene3D" id="3.50.30.10">
    <property type="entry name" value="Phosphohistidine domain"/>
    <property type="match status" value="1"/>
</dbReference>
<organism evidence="3 4">
    <name type="scientific">Candidatus Viridilinea mediisalina</name>
    <dbReference type="NCBI Taxonomy" id="2024553"/>
    <lineage>
        <taxon>Bacteria</taxon>
        <taxon>Bacillati</taxon>
        <taxon>Chloroflexota</taxon>
        <taxon>Chloroflexia</taxon>
        <taxon>Chloroflexales</taxon>
        <taxon>Chloroflexineae</taxon>
        <taxon>Oscillochloridaceae</taxon>
        <taxon>Candidatus Viridilinea</taxon>
    </lineage>
</organism>
<feature type="domain" description="Pyruvate phosphate dikinase AMP/ATP-binding" evidence="2">
    <location>
        <begin position="15"/>
        <end position="310"/>
    </location>
</feature>
<dbReference type="AlphaFoldDB" id="A0A2A6REX0"/>
<proteinExistence type="predicted"/>
<dbReference type="GO" id="GO:0016301">
    <property type="term" value="F:kinase activity"/>
    <property type="evidence" value="ECO:0007669"/>
    <property type="project" value="InterPro"/>
</dbReference>
<dbReference type="PANTHER" id="PTHR43615:SF1">
    <property type="entry name" value="PPDK_N DOMAIN-CONTAINING PROTEIN"/>
    <property type="match status" value="1"/>
</dbReference>
<dbReference type="PANTHER" id="PTHR43615">
    <property type="entry name" value="PHOSPHOENOLPYRUVATE SYNTHASE-RELATED"/>
    <property type="match status" value="1"/>
</dbReference>
<dbReference type="OrthoDB" id="9765468at2"/>
<dbReference type="InterPro" id="IPR051549">
    <property type="entry name" value="PEP_Utilizing_Enz"/>
</dbReference>
<dbReference type="Gene3D" id="3.30.470.20">
    <property type="entry name" value="ATP-grasp fold, B domain"/>
    <property type="match status" value="1"/>
</dbReference>
<dbReference type="SUPFAM" id="SSF52009">
    <property type="entry name" value="Phosphohistidine domain"/>
    <property type="match status" value="1"/>
</dbReference>
<dbReference type="InterPro" id="IPR008279">
    <property type="entry name" value="PEP-util_enz_mobile_dom"/>
</dbReference>
<comment type="caution">
    <text evidence="3">The sequence shown here is derived from an EMBL/GenBank/DDBJ whole genome shotgun (WGS) entry which is preliminary data.</text>
</comment>
<reference evidence="4" key="1">
    <citation type="submission" date="2017-08" db="EMBL/GenBank/DDBJ databases">
        <authorList>
            <person name="Grouzdev D.S."/>
            <person name="Gaisin V.A."/>
            <person name="Rysina M.S."/>
            <person name="Gorlenko V.M."/>
        </authorList>
    </citation>
    <scope>NUCLEOTIDE SEQUENCE [LARGE SCALE GENOMIC DNA]</scope>
    <source>
        <strain evidence="4">Kir15-3F</strain>
    </source>
</reference>
<dbReference type="GO" id="GO:0005524">
    <property type="term" value="F:ATP binding"/>
    <property type="evidence" value="ECO:0007669"/>
    <property type="project" value="InterPro"/>
</dbReference>
<sequence>MIRTLADLHIHDLAHAGGKGARLGAMVGAGLPVPAGFVVLTDAYRLFVETHGLHAAIHALRATASLERMDALTGAAHALQQRFLAAELPAALRSVIVQAYEALGAGPVAVRSSATAEDLPDASFAGQHDSYLYIDGPDALCDAVLRCWASLWNPRAVAYRCQQDLHLDDVALAVVVQRMVPAERAGVLFTAHPINHCRDQMLLSASWGLGEAVVSGEVSPDQWVVEGRSGAILETHVALKEVMTVRAASGTTTHPMPEELRAVPALSAQEVAQVVELGRRAAAFFGSPQDVEWAWAEGQAYLVQSRPITSLFPLPEPLPEPHDGLRLYLCLTLHAQQMCQPLTPSGIEWWRALVASITTATTGKAQPAMPWFKVGAGRIFVDTTALLRTAEAWQQLGTALADKDAITSVALMELQQRIGPAIINQGPGLQMGLPMLSLGMRLAWRALLAALGPDQERKRVVAETDQALEELECAAAQLSGVTARIDFIEHVLARQGAMVWLVPVAVIIPALMAEQELKRRVEQWFGDLELFRPIQRALPYNPTTEMGLELWRLAQRFKAEGLEPHGDHPAIKRFLLRYGHRALWEIDPGMARWDEQPDYILSVLRRYMDQTDARDQVQQFHAHEKAARAAADALVARVAQQQGRRAAWFVRQLLRIYRQLGGVREQPKFDGSRMIALARRILQQVGAELVARGQLAEVNDVFFLSFAELRAAERQPAANDLRQQVAAAQRAYQQEQQRRAVPRWMTSNGECIFGVSSSNVEGQLSGIPVSAGTYTGQVRIVHDPTSTTLAPGEILVCRGTDPAWTPLFLSAGALIMETGGAVSHGSVVAREYGLPAVAGVAGATTRLHDGQWVRVNGATGHVELLEHKAA</sequence>
<evidence type="ECO:0000313" key="4">
    <source>
        <dbReference type="Proteomes" id="UP000220527"/>
    </source>
</evidence>
<dbReference type="Pfam" id="PF00391">
    <property type="entry name" value="PEP-utilizers"/>
    <property type="match status" value="1"/>
</dbReference>
<protein>
    <recommendedName>
        <fullName evidence="5">Phosphoenolpyruvate synthase</fullName>
    </recommendedName>
</protein>
<accession>A0A2A6REX0</accession>
<keyword evidence="4" id="KW-1185">Reference proteome</keyword>
<dbReference type="Proteomes" id="UP000220527">
    <property type="component" value="Unassembled WGS sequence"/>
</dbReference>
<dbReference type="Gene3D" id="3.30.1490.20">
    <property type="entry name" value="ATP-grasp fold, A domain"/>
    <property type="match status" value="1"/>
</dbReference>